<keyword evidence="1" id="KW-0812">Transmembrane</keyword>
<dbReference type="InterPro" id="IPR055966">
    <property type="entry name" value="DUF7544"/>
</dbReference>
<evidence type="ECO:0008006" key="4">
    <source>
        <dbReference type="Google" id="ProtNLM"/>
    </source>
</evidence>
<feature type="transmembrane region" description="Helical" evidence="1">
    <location>
        <begin position="88"/>
        <end position="109"/>
    </location>
</feature>
<feature type="transmembrane region" description="Helical" evidence="1">
    <location>
        <begin position="178"/>
        <end position="202"/>
    </location>
</feature>
<reference evidence="2 3" key="1">
    <citation type="submission" date="2023-08" db="EMBL/GenBank/DDBJ databases">
        <title>Methanolobus mangrovi sp. nov. and Methanolobus sediminis sp. nov, two novel methylotrophic methanogens isolated from mangrove sediments in China.</title>
        <authorList>
            <person name="Zhou J."/>
        </authorList>
    </citation>
    <scope>NUCLEOTIDE SEQUENCE [LARGE SCALE GENOMIC DNA]</scope>
    <source>
        <strain evidence="2 3">FTZ6</strain>
    </source>
</reference>
<keyword evidence="3" id="KW-1185">Reference proteome</keyword>
<dbReference type="KEGG" id="mseb:RE474_13220"/>
<evidence type="ECO:0000313" key="2">
    <source>
        <dbReference type="EMBL" id="WMW25023.1"/>
    </source>
</evidence>
<gene>
    <name evidence="2" type="ORF">RE474_13220</name>
</gene>
<dbReference type="EMBL" id="CP133592">
    <property type="protein sequence ID" value="WMW25023.1"/>
    <property type="molecule type" value="Genomic_DNA"/>
</dbReference>
<sequence>MSWYVIDVIDKAIERTKACLFEPFDIMKWLKLAIIVFFIGGSGGFNSGGNGRYNTSGGEPDLSWIPDSFTDSMSNLSHHLSSYSDTTLFLVIALLLMLLFLLAIILGYIGSTMEFVLVDSLVSNDVRVREYFKKYMGKGLALYILRLILLLMFILILVLVSLPFIFMISAGDSGSSGALGIVGMIFVIIIAVLVLAIILGIIGSFVNMAIPVSMYQGSGFFSAIGNVFRQFRADWKQIVIYWIGRGVLGIAVAIIAGILGLIILVILLLILGAIDLGLYFILNMLLPGTILWSLLISVVVVELLLLSFASAMIRMPFSVFMKYHMLGFLELWYPLKMPMFDEHYRVPGSGSDQWIEEAMIPDE</sequence>
<evidence type="ECO:0000313" key="3">
    <source>
        <dbReference type="Proteomes" id="UP001182908"/>
    </source>
</evidence>
<dbReference type="Pfam" id="PF24400">
    <property type="entry name" value="DUF7544"/>
    <property type="match status" value="1"/>
</dbReference>
<feature type="transmembrane region" description="Helical" evidence="1">
    <location>
        <begin position="140"/>
        <end position="166"/>
    </location>
</feature>
<feature type="transmembrane region" description="Helical" evidence="1">
    <location>
        <begin position="290"/>
        <end position="313"/>
    </location>
</feature>
<dbReference type="AlphaFoldDB" id="A0AA51UL00"/>
<organism evidence="2 3">
    <name type="scientific">Methanolobus sediminis</name>
    <dbReference type="NCBI Taxonomy" id="3072978"/>
    <lineage>
        <taxon>Archaea</taxon>
        <taxon>Methanobacteriati</taxon>
        <taxon>Methanobacteriota</taxon>
        <taxon>Stenosarchaea group</taxon>
        <taxon>Methanomicrobia</taxon>
        <taxon>Methanosarcinales</taxon>
        <taxon>Methanosarcinaceae</taxon>
        <taxon>Methanolobus</taxon>
    </lineage>
</organism>
<keyword evidence="1" id="KW-0472">Membrane</keyword>
<dbReference type="GeneID" id="84233695"/>
<proteinExistence type="predicted"/>
<keyword evidence="1" id="KW-1133">Transmembrane helix</keyword>
<dbReference type="RefSeq" id="WP_309310831.1">
    <property type="nucleotide sequence ID" value="NZ_CP133592.1"/>
</dbReference>
<evidence type="ECO:0000256" key="1">
    <source>
        <dbReference type="SAM" id="Phobius"/>
    </source>
</evidence>
<feature type="transmembrane region" description="Helical" evidence="1">
    <location>
        <begin position="208"/>
        <end position="228"/>
    </location>
</feature>
<dbReference type="Proteomes" id="UP001182908">
    <property type="component" value="Chromosome"/>
</dbReference>
<protein>
    <recommendedName>
        <fullName evidence="4">DUF4013 domain-containing protein</fullName>
    </recommendedName>
</protein>
<accession>A0AA51UL00</accession>
<name>A0AA51UL00_9EURY</name>
<feature type="transmembrane region" description="Helical" evidence="1">
    <location>
        <begin position="240"/>
        <end position="270"/>
    </location>
</feature>